<dbReference type="Proteomes" id="UP001168146">
    <property type="component" value="Unassembled WGS sequence"/>
</dbReference>
<dbReference type="PANTHER" id="PTHR45722:SF2">
    <property type="entry name" value="LARGE RIBOSOMAL SUBUNIT PROTEIN UL29-RELATED"/>
    <property type="match status" value="1"/>
</dbReference>
<evidence type="ECO:0000256" key="4">
    <source>
        <dbReference type="SAM" id="Coils"/>
    </source>
</evidence>
<dbReference type="FunFam" id="6.10.250.3450:FF:000001">
    <property type="entry name" value="60S ribosomal protein L35"/>
    <property type="match status" value="1"/>
</dbReference>
<comment type="similarity">
    <text evidence="1">Belongs to the universal ribosomal protein uL29 family.</text>
</comment>
<evidence type="ECO:0000256" key="3">
    <source>
        <dbReference type="ARBA" id="ARBA00023274"/>
    </source>
</evidence>
<proteinExistence type="inferred from homology"/>
<reference evidence="6" key="1">
    <citation type="submission" date="2021-12" db="EMBL/GenBank/DDBJ databases">
        <title>Black yeast isolated from Biological Soil Crust.</title>
        <authorList>
            <person name="Kurbessoian T."/>
        </authorList>
    </citation>
    <scope>NUCLEOTIDE SEQUENCE</scope>
    <source>
        <strain evidence="6">CCFEE 5208</strain>
    </source>
</reference>
<keyword evidence="2 6" id="KW-0689">Ribosomal protein</keyword>
<dbReference type="GO" id="GO:0006412">
    <property type="term" value="P:translation"/>
    <property type="evidence" value="ECO:0007669"/>
    <property type="project" value="InterPro"/>
</dbReference>
<accession>A0AAN6FFN6</accession>
<dbReference type="InterPro" id="IPR045059">
    <property type="entry name" value="Ribosomal_uL29_euk"/>
</dbReference>
<sequence length="147" mass="17279">MSSNKIRASQLWGKNKEELKKQLEEQKQELVALRTQKIAGGAQSKLNKMQIPELPQKPLGPVPMLMEYSSHDVRKAIARILTVINQNQRHQLRIFYEKKKYLPLDLRPKLTRAKRRALTKEEASLVTEKQKKRQRHFPQRNYAVKAQ</sequence>
<keyword evidence="3" id="KW-0687">Ribonucleoprotein</keyword>
<evidence type="ECO:0000256" key="2">
    <source>
        <dbReference type="ARBA" id="ARBA00022980"/>
    </source>
</evidence>
<evidence type="ECO:0000313" key="9">
    <source>
        <dbReference type="Proteomes" id="UP001175353"/>
    </source>
</evidence>
<evidence type="ECO:0000313" key="6">
    <source>
        <dbReference type="EMBL" id="KAK0313201.1"/>
    </source>
</evidence>
<organism evidence="6 8">
    <name type="scientific">Friedmanniomyces endolithicus</name>
    <dbReference type="NCBI Taxonomy" id="329885"/>
    <lineage>
        <taxon>Eukaryota</taxon>
        <taxon>Fungi</taxon>
        <taxon>Dikarya</taxon>
        <taxon>Ascomycota</taxon>
        <taxon>Pezizomycotina</taxon>
        <taxon>Dothideomycetes</taxon>
        <taxon>Dothideomycetidae</taxon>
        <taxon>Mycosphaerellales</taxon>
        <taxon>Teratosphaeriaceae</taxon>
        <taxon>Friedmanniomyces</taxon>
    </lineage>
</organism>
<dbReference type="AlphaFoldDB" id="A0AAN6FFN6"/>
<evidence type="ECO:0000256" key="5">
    <source>
        <dbReference type="SAM" id="MobiDB-lite"/>
    </source>
</evidence>
<keyword evidence="4" id="KW-0175">Coiled coil</keyword>
<dbReference type="Gene3D" id="1.10.287.310">
    <property type="match status" value="2"/>
</dbReference>
<dbReference type="GO" id="GO:0022625">
    <property type="term" value="C:cytosolic large ribosomal subunit"/>
    <property type="evidence" value="ECO:0007669"/>
    <property type="project" value="InterPro"/>
</dbReference>
<evidence type="ECO:0000256" key="1">
    <source>
        <dbReference type="ARBA" id="ARBA00009254"/>
    </source>
</evidence>
<dbReference type="PANTHER" id="PTHR45722">
    <property type="entry name" value="60S RIBOSOMAL PROTEIN L35"/>
    <property type="match status" value="1"/>
</dbReference>
<comment type="caution">
    <text evidence="6">The sequence shown here is derived from an EMBL/GenBank/DDBJ whole genome shotgun (WGS) entry which is preliminary data.</text>
</comment>
<dbReference type="GO" id="GO:0003729">
    <property type="term" value="F:mRNA binding"/>
    <property type="evidence" value="ECO:0007669"/>
    <property type="project" value="TreeGrafter"/>
</dbReference>
<dbReference type="InterPro" id="IPR036049">
    <property type="entry name" value="Ribosomal_uL29_sf"/>
</dbReference>
<keyword evidence="9" id="KW-1185">Reference proteome</keyword>
<dbReference type="Gene3D" id="6.10.250.3450">
    <property type="match status" value="1"/>
</dbReference>
<gene>
    <name evidence="6" type="primary">rpl35_2</name>
    <name evidence="7" type="synonym">rpl35_3</name>
    <name evidence="6" type="ORF">LTR82_013632</name>
    <name evidence="7" type="ORF">LTR91_020138</name>
</gene>
<dbReference type="EMBL" id="JASUXU010000061">
    <property type="protein sequence ID" value="KAK0313201.1"/>
    <property type="molecule type" value="Genomic_DNA"/>
</dbReference>
<evidence type="ECO:0000313" key="7">
    <source>
        <dbReference type="EMBL" id="KAK0960889.1"/>
    </source>
</evidence>
<dbReference type="GO" id="GO:0000463">
    <property type="term" value="P:maturation of LSU-rRNA from tricistronic rRNA transcript (SSU-rRNA, 5.8S rRNA, LSU-rRNA)"/>
    <property type="evidence" value="ECO:0007669"/>
    <property type="project" value="InterPro"/>
</dbReference>
<reference evidence="7" key="2">
    <citation type="submission" date="2023-06" db="EMBL/GenBank/DDBJ databases">
        <title>Black Yeasts Isolated from many extreme environments.</title>
        <authorList>
            <person name="Coleine C."/>
            <person name="Stajich J.E."/>
            <person name="Selbmann L."/>
        </authorList>
    </citation>
    <scope>NUCLEOTIDE SEQUENCE</scope>
    <source>
        <strain evidence="7">CCFEE 5200</strain>
    </source>
</reference>
<dbReference type="SUPFAM" id="SSF46561">
    <property type="entry name" value="Ribosomal protein L29 (L29p)"/>
    <property type="match status" value="1"/>
</dbReference>
<dbReference type="Pfam" id="PF00831">
    <property type="entry name" value="Ribosomal_L29"/>
    <property type="match status" value="1"/>
</dbReference>
<protein>
    <submittedName>
        <fullName evidence="6">60S ribosomal protein L35, L29</fullName>
    </submittedName>
</protein>
<feature type="coiled-coil region" evidence="4">
    <location>
        <begin position="9"/>
        <end position="36"/>
    </location>
</feature>
<dbReference type="Proteomes" id="UP001175353">
    <property type="component" value="Unassembled WGS sequence"/>
</dbReference>
<evidence type="ECO:0000313" key="8">
    <source>
        <dbReference type="Proteomes" id="UP001168146"/>
    </source>
</evidence>
<name>A0AAN6FFN6_9PEZI</name>
<dbReference type="GO" id="GO:0003735">
    <property type="term" value="F:structural constituent of ribosome"/>
    <property type="evidence" value="ECO:0007669"/>
    <property type="project" value="InterPro"/>
</dbReference>
<dbReference type="EMBL" id="JAUJLE010000322">
    <property type="protein sequence ID" value="KAK0960889.1"/>
    <property type="molecule type" value="Genomic_DNA"/>
</dbReference>
<dbReference type="NCBIfam" id="TIGR00012">
    <property type="entry name" value="L29"/>
    <property type="match status" value="1"/>
</dbReference>
<feature type="region of interest" description="Disordered" evidence="5">
    <location>
        <begin position="120"/>
        <end position="147"/>
    </location>
</feature>
<dbReference type="InterPro" id="IPR001854">
    <property type="entry name" value="Ribosomal_uL29"/>
</dbReference>